<protein>
    <submittedName>
        <fullName evidence="1">Uncharacterized protein</fullName>
    </submittedName>
</protein>
<evidence type="ECO:0000313" key="1">
    <source>
        <dbReference type="EMBL" id="QHU35421.1"/>
    </source>
</evidence>
<organism evidence="1">
    <name type="scientific">viral metagenome</name>
    <dbReference type="NCBI Taxonomy" id="1070528"/>
    <lineage>
        <taxon>unclassified sequences</taxon>
        <taxon>metagenomes</taxon>
        <taxon>organismal metagenomes</taxon>
    </lineage>
</organism>
<sequence>MSFLEKIFNHDITRLINNINTKKSWDLELENYINIRISNQKRCLSRIWDSDQWDINKQCINPTGFGNLCFRCMKKKNSAGLVNIYPEEDSILKYYRDGILKLKKMDPDKYKSRNIENEINLNKYKTFINKHEIKKIPKKKSIKKSKMNVVFKKTENSDNILEKNSTINTEEKEKNISKLLNSSGILNDWWNSEYTDKLRISDYENGSEYIVARESTDEGNYILNKNQVIIGEFRDWEDDANNIPDDLKNNENIVLDPNSAIPIQEYIVYDKSSIYHDLTIKNYRCYRYNEQQNTLIYTNEIEFLN</sequence>
<dbReference type="EMBL" id="MN740591">
    <property type="protein sequence ID" value="QHU35421.1"/>
    <property type="molecule type" value="Genomic_DNA"/>
</dbReference>
<accession>A0A6C0M0A0</accession>
<name>A0A6C0M0A0_9ZZZZ</name>
<dbReference type="AlphaFoldDB" id="A0A6C0M0A0"/>
<proteinExistence type="predicted"/>
<reference evidence="1" key="1">
    <citation type="journal article" date="2020" name="Nature">
        <title>Giant virus diversity and host interactions through global metagenomics.</title>
        <authorList>
            <person name="Schulz F."/>
            <person name="Roux S."/>
            <person name="Paez-Espino D."/>
            <person name="Jungbluth S."/>
            <person name="Walsh D.A."/>
            <person name="Denef V.J."/>
            <person name="McMahon K.D."/>
            <person name="Konstantinidis K.T."/>
            <person name="Eloe-Fadrosh E.A."/>
            <person name="Kyrpides N.C."/>
            <person name="Woyke T."/>
        </authorList>
    </citation>
    <scope>NUCLEOTIDE SEQUENCE</scope>
    <source>
        <strain evidence="1">GVMAG-S-1017745-26</strain>
    </source>
</reference>